<evidence type="ECO:0000313" key="9">
    <source>
        <dbReference type="Proteomes" id="UP000655570"/>
    </source>
</evidence>
<feature type="binding site" evidence="6">
    <location>
        <position position="7"/>
    </location>
    <ligand>
        <name>Mg(2+)</name>
        <dbReference type="ChEBI" id="CHEBI:18420"/>
    </ligand>
</feature>
<sequence>MALVYFDASALVKLCVAEPGSELASALWNRADVVTTSRLSDTEVRAALAAGERSGALDAVERADALATWDLLWPALHLVEVSPEVLDRASTLAGADGHALRGADAVHLASALTLRHDDAIFAVWDERVAAAARAESLRVLP</sequence>
<dbReference type="InterPro" id="IPR002716">
    <property type="entry name" value="PIN_dom"/>
</dbReference>
<evidence type="ECO:0000256" key="6">
    <source>
        <dbReference type="HAMAP-Rule" id="MF_00265"/>
    </source>
</evidence>
<keyword evidence="9" id="KW-1185">Reference proteome</keyword>
<dbReference type="Proteomes" id="UP000655570">
    <property type="component" value="Unassembled WGS sequence"/>
</dbReference>
<name>A0ABR8TY77_9CELL</name>
<keyword evidence="4 6" id="KW-0378">Hydrolase</keyword>
<dbReference type="InterPro" id="IPR022907">
    <property type="entry name" value="VapC_family"/>
</dbReference>
<dbReference type="RefSeq" id="WP_191802161.1">
    <property type="nucleotide sequence ID" value="NZ_JACSQF010000005.1"/>
</dbReference>
<evidence type="ECO:0000259" key="7">
    <source>
        <dbReference type="Pfam" id="PF01850"/>
    </source>
</evidence>
<dbReference type="Pfam" id="PF01850">
    <property type="entry name" value="PIN"/>
    <property type="match status" value="1"/>
</dbReference>
<evidence type="ECO:0000256" key="5">
    <source>
        <dbReference type="ARBA" id="ARBA00022842"/>
    </source>
</evidence>
<proteinExistence type="inferred from homology"/>
<comment type="caution">
    <text evidence="8">The sequence shown here is derived from an EMBL/GenBank/DDBJ whole genome shotgun (WGS) entry which is preliminary data.</text>
</comment>
<protein>
    <recommendedName>
        <fullName evidence="6">Ribonuclease VapC</fullName>
        <shortName evidence="6">RNase VapC</shortName>
        <ecNumber evidence="6">3.1.-.-</ecNumber>
    </recommendedName>
    <alternativeName>
        <fullName evidence="6">Toxin VapC</fullName>
    </alternativeName>
</protein>
<dbReference type="EMBL" id="JACSQF010000005">
    <property type="protein sequence ID" value="MBD7980430.1"/>
    <property type="molecule type" value="Genomic_DNA"/>
</dbReference>
<keyword evidence="6" id="KW-0800">Toxin</keyword>
<evidence type="ECO:0000256" key="2">
    <source>
        <dbReference type="ARBA" id="ARBA00022722"/>
    </source>
</evidence>
<organism evidence="8 9">
    <name type="scientific">Oerskovia merdavium</name>
    <dbReference type="NCBI Taxonomy" id="2762227"/>
    <lineage>
        <taxon>Bacteria</taxon>
        <taxon>Bacillati</taxon>
        <taxon>Actinomycetota</taxon>
        <taxon>Actinomycetes</taxon>
        <taxon>Micrococcales</taxon>
        <taxon>Cellulomonadaceae</taxon>
        <taxon>Oerskovia</taxon>
    </lineage>
</organism>
<reference evidence="8 9" key="1">
    <citation type="submission" date="2020-08" db="EMBL/GenBank/DDBJ databases">
        <title>A Genomic Blueprint of the Chicken Gut Microbiome.</title>
        <authorList>
            <person name="Gilroy R."/>
            <person name="Ravi A."/>
            <person name="Getino M."/>
            <person name="Pursley I."/>
            <person name="Horton D.L."/>
            <person name="Alikhan N.-F."/>
            <person name="Baker D."/>
            <person name="Gharbi K."/>
            <person name="Hall N."/>
            <person name="Watson M."/>
            <person name="Adriaenssens E.M."/>
            <person name="Foster-Nyarko E."/>
            <person name="Jarju S."/>
            <person name="Secka A."/>
            <person name="Antonio M."/>
            <person name="Oren A."/>
            <person name="Chaudhuri R."/>
            <person name="La Ragione R.M."/>
            <person name="Hildebrand F."/>
            <person name="Pallen M.J."/>
        </authorList>
    </citation>
    <scope>NUCLEOTIDE SEQUENCE [LARGE SCALE GENOMIC DNA]</scope>
    <source>
        <strain evidence="8 9">Sa2CUA9</strain>
    </source>
</reference>
<evidence type="ECO:0000313" key="8">
    <source>
        <dbReference type="EMBL" id="MBD7980430.1"/>
    </source>
</evidence>
<comment type="cofactor">
    <cofactor evidence="6">
        <name>Mg(2+)</name>
        <dbReference type="ChEBI" id="CHEBI:18420"/>
    </cofactor>
</comment>
<evidence type="ECO:0000256" key="3">
    <source>
        <dbReference type="ARBA" id="ARBA00022723"/>
    </source>
</evidence>
<dbReference type="Gene3D" id="3.40.50.1010">
    <property type="entry name" value="5'-nuclease"/>
    <property type="match status" value="1"/>
</dbReference>
<dbReference type="SUPFAM" id="SSF88723">
    <property type="entry name" value="PIN domain-like"/>
    <property type="match status" value="1"/>
</dbReference>
<dbReference type="HAMAP" id="MF_00265">
    <property type="entry name" value="VapC_Nob1"/>
    <property type="match status" value="1"/>
</dbReference>
<keyword evidence="5 6" id="KW-0460">Magnesium</keyword>
<accession>A0ABR8TY77</accession>
<comment type="similarity">
    <text evidence="6">Belongs to the PINc/VapC protein family.</text>
</comment>
<evidence type="ECO:0000256" key="4">
    <source>
        <dbReference type="ARBA" id="ARBA00022801"/>
    </source>
</evidence>
<comment type="function">
    <text evidence="6">Toxic component of a toxin-antitoxin (TA) system. An RNase.</text>
</comment>
<keyword evidence="2 6" id="KW-0540">Nuclease</keyword>
<feature type="domain" description="PIN" evidence="7">
    <location>
        <begin position="4"/>
        <end position="129"/>
    </location>
</feature>
<feature type="binding site" evidence="6">
    <location>
        <position position="104"/>
    </location>
    <ligand>
        <name>Mg(2+)</name>
        <dbReference type="ChEBI" id="CHEBI:18420"/>
    </ligand>
</feature>
<keyword evidence="1 6" id="KW-1277">Toxin-antitoxin system</keyword>
<dbReference type="InterPro" id="IPR029060">
    <property type="entry name" value="PIN-like_dom_sf"/>
</dbReference>
<dbReference type="EC" id="3.1.-.-" evidence="6"/>
<evidence type="ECO:0000256" key="1">
    <source>
        <dbReference type="ARBA" id="ARBA00022649"/>
    </source>
</evidence>
<dbReference type="CDD" id="cd09874">
    <property type="entry name" value="PIN_MT3492-like"/>
    <property type="match status" value="1"/>
</dbReference>
<gene>
    <name evidence="6" type="primary">vapC</name>
    <name evidence="8" type="ORF">H9641_06830</name>
</gene>
<keyword evidence="3 6" id="KW-0479">Metal-binding</keyword>